<protein>
    <submittedName>
        <fullName evidence="1">Uncharacterized protein</fullName>
    </submittedName>
</protein>
<evidence type="ECO:0000313" key="1">
    <source>
        <dbReference type="EnsemblPlants" id="EMT23461"/>
    </source>
</evidence>
<dbReference type="EnsemblPlants" id="EMT23461">
    <property type="protein sequence ID" value="EMT23461"/>
    <property type="gene ID" value="F775_30593"/>
</dbReference>
<organism evidence="1">
    <name type="scientific">Aegilops tauschii</name>
    <name type="common">Tausch's goatgrass</name>
    <name type="synonym">Aegilops squarrosa</name>
    <dbReference type="NCBI Taxonomy" id="37682"/>
    <lineage>
        <taxon>Eukaryota</taxon>
        <taxon>Viridiplantae</taxon>
        <taxon>Streptophyta</taxon>
        <taxon>Embryophyta</taxon>
        <taxon>Tracheophyta</taxon>
        <taxon>Spermatophyta</taxon>
        <taxon>Magnoliopsida</taxon>
        <taxon>Liliopsida</taxon>
        <taxon>Poales</taxon>
        <taxon>Poaceae</taxon>
        <taxon>BOP clade</taxon>
        <taxon>Pooideae</taxon>
        <taxon>Triticodae</taxon>
        <taxon>Triticeae</taxon>
        <taxon>Triticinae</taxon>
        <taxon>Aegilops</taxon>
    </lineage>
</organism>
<name>M8CJD5_AEGTA</name>
<dbReference type="AlphaFoldDB" id="M8CJD5"/>
<reference evidence="1" key="1">
    <citation type="submission" date="2015-06" db="UniProtKB">
        <authorList>
            <consortium name="EnsemblPlants"/>
        </authorList>
    </citation>
    <scope>IDENTIFICATION</scope>
</reference>
<sequence>MPSLWRRKRAATTTPAVRTSRRMPSLGALWRRLVRALTFGRAGRGRTAVRL</sequence>
<accession>M8CJD5</accession>
<proteinExistence type="predicted"/>